<name>A0A6J5LMD3_9CAUD</name>
<evidence type="ECO:0000313" key="3">
    <source>
        <dbReference type="EMBL" id="CAB4173933.1"/>
    </source>
</evidence>
<evidence type="ECO:0000313" key="5">
    <source>
        <dbReference type="EMBL" id="CAB4194014.1"/>
    </source>
</evidence>
<evidence type="ECO:0000256" key="1">
    <source>
        <dbReference type="SAM" id="MobiDB-lite"/>
    </source>
</evidence>
<evidence type="ECO:0000313" key="4">
    <source>
        <dbReference type="EMBL" id="CAB4180463.1"/>
    </source>
</evidence>
<reference evidence="2" key="1">
    <citation type="submission" date="2020-04" db="EMBL/GenBank/DDBJ databases">
        <authorList>
            <person name="Chiriac C."/>
            <person name="Salcher M."/>
            <person name="Ghai R."/>
            <person name="Kavagutti S V."/>
        </authorList>
    </citation>
    <scope>NUCLEOTIDE SEQUENCE</scope>
</reference>
<organism evidence="2">
    <name type="scientific">uncultured Caudovirales phage</name>
    <dbReference type="NCBI Taxonomy" id="2100421"/>
    <lineage>
        <taxon>Viruses</taxon>
        <taxon>Duplodnaviria</taxon>
        <taxon>Heunggongvirae</taxon>
        <taxon>Uroviricota</taxon>
        <taxon>Caudoviricetes</taxon>
        <taxon>Peduoviridae</taxon>
        <taxon>Maltschvirus</taxon>
        <taxon>Maltschvirus maltsch</taxon>
    </lineage>
</organism>
<proteinExistence type="predicted"/>
<dbReference type="EMBL" id="LR796925">
    <property type="protein sequence ID" value="CAB4173933.1"/>
    <property type="molecule type" value="Genomic_DNA"/>
</dbReference>
<evidence type="ECO:0000313" key="2">
    <source>
        <dbReference type="EMBL" id="CAB4135525.1"/>
    </source>
</evidence>
<dbReference type="EMBL" id="LR797199">
    <property type="protein sequence ID" value="CAB4194014.1"/>
    <property type="molecule type" value="Genomic_DNA"/>
</dbReference>
<accession>A0A6J5LMD3</accession>
<protein>
    <submittedName>
        <fullName evidence="2">Uncharacterized protein</fullName>
    </submittedName>
</protein>
<sequence>MTSEKKPTKPRASRPKPVESDEIVIFSTDGPNRSAIEITIEALRRDDRLDDVDAARLQIVRGLASAVDAQPDNPVIWREYRAAEQALRKETEAHGDPFDKLIAEISAEMGNQKKQKASN</sequence>
<feature type="region of interest" description="Disordered" evidence="1">
    <location>
        <begin position="1"/>
        <end position="20"/>
    </location>
</feature>
<gene>
    <name evidence="4" type="ORF">UFOVP1037_30</name>
    <name evidence="5" type="ORF">UFOVP1250_32</name>
    <name evidence="2" type="ORF">UFOVP287_35</name>
    <name evidence="3" type="ORF">UFOVP969_17</name>
</gene>
<dbReference type="EMBL" id="LR796998">
    <property type="protein sequence ID" value="CAB4180463.1"/>
    <property type="molecule type" value="Genomic_DNA"/>
</dbReference>
<dbReference type="EMBL" id="LR796303">
    <property type="protein sequence ID" value="CAB4135525.1"/>
    <property type="molecule type" value="Genomic_DNA"/>
</dbReference>